<dbReference type="InterPro" id="IPR041231">
    <property type="entry name" value="FlgA_N"/>
</dbReference>
<dbReference type="Pfam" id="PF17656">
    <property type="entry name" value="ChapFlgA_N"/>
    <property type="match status" value="1"/>
</dbReference>
<dbReference type="PANTHER" id="PTHR36307">
    <property type="entry name" value="FLAGELLA BASAL BODY P-RING FORMATION PROTEIN FLGA"/>
    <property type="match status" value="1"/>
</dbReference>
<keyword evidence="4" id="KW-1005">Bacterial flagellum biogenesis</keyword>
<evidence type="ECO:0000256" key="3">
    <source>
        <dbReference type="ARBA" id="ARBA00022764"/>
    </source>
</evidence>
<dbReference type="InterPro" id="IPR013974">
    <property type="entry name" value="SAF"/>
</dbReference>
<organism evidence="6 7">
    <name type="scientific">Hydrogenophaga intermedia</name>
    <dbReference type="NCBI Taxonomy" id="65786"/>
    <lineage>
        <taxon>Bacteria</taxon>
        <taxon>Pseudomonadati</taxon>
        <taxon>Pseudomonadota</taxon>
        <taxon>Betaproteobacteria</taxon>
        <taxon>Burkholderiales</taxon>
        <taxon>Comamonadaceae</taxon>
        <taxon>Hydrogenophaga</taxon>
    </lineage>
</organism>
<protein>
    <recommendedName>
        <fullName evidence="4">Flagella basal body P-ring formation protein FlgA</fullName>
    </recommendedName>
</protein>
<evidence type="ECO:0000313" key="7">
    <source>
        <dbReference type="Proteomes" id="UP000028878"/>
    </source>
</evidence>
<dbReference type="NCBIfam" id="TIGR03170">
    <property type="entry name" value="flgA_cterm"/>
    <property type="match status" value="1"/>
</dbReference>
<evidence type="ECO:0000313" key="6">
    <source>
        <dbReference type="EMBL" id="CDN85906.1"/>
    </source>
</evidence>
<gene>
    <name evidence="6" type="ORF">BN948_00303</name>
</gene>
<reference evidence="7" key="1">
    <citation type="submission" date="2014-02" db="EMBL/GenBank/DDBJ databases">
        <authorList>
            <person name="Gan H."/>
        </authorList>
    </citation>
    <scope>NUCLEOTIDE SEQUENCE [LARGE SCALE GENOMIC DNA]</scope>
    <source>
        <strain evidence="7">S1</strain>
    </source>
</reference>
<comment type="subcellular location">
    <subcellularLocation>
        <location evidence="1 4">Periplasm</location>
    </subcellularLocation>
</comment>
<sequence precursor="true">MNRPALRLLITVAFGLALLGAVASARANDNSGLEQLARDFLLPAVDQALAEQAGVPLRAEVQMGSLDNRLRLAPCKAIEPFLPPNGRLWGRSRVGLRCVDGPTRWAVYLPVTVQAFGPAWVLKTPVQSGETLTQEHAERAEVDWAAHPSMVLALPERWVGQQAAYALTPGQVIRENMVRAPQAFEAGTPVKVSAGGPGFAITVIGQALNAGLVGQSARVRLPSGKVVTGQVRADQVVEVPL</sequence>
<evidence type="ECO:0000256" key="2">
    <source>
        <dbReference type="ARBA" id="ARBA00022729"/>
    </source>
</evidence>
<dbReference type="EMBL" id="CCAE010000002">
    <property type="protein sequence ID" value="CDN85906.1"/>
    <property type="molecule type" value="Genomic_DNA"/>
</dbReference>
<feature type="domain" description="SAF" evidence="5">
    <location>
        <begin position="117"/>
        <end position="179"/>
    </location>
</feature>
<keyword evidence="2 4" id="KW-0732">Signal</keyword>
<reference evidence="7" key="2">
    <citation type="submission" date="2014-11" db="EMBL/GenBank/DDBJ databases">
        <title>Draft genome sequence of Hydrogenophaga intermedia S1.</title>
        <authorList>
            <person name="Gan H.M."/>
            <person name="Chew T.H."/>
            <person name="Stolz A."/>
        </authorList>
    </citation>
    <scope>NUCLEOTIDE SEQUENCE [LARGE SCALE GENOMIC DNA]</scope>
    <source>
        <strain evidence="7">S1</strain>
    </source>
</reference>
<dbReference type="PANTHER" id="PTHR36307:SF1">
    <property type="entry name" value="FLAGELLA BASAL BODY P-RING FORMATION PROTEIN FLGA"/>
    <property type="match status" value="1"/>
</dbReference>
<proteinExistence type="inferred from homology"/>
<dbReference type="Gene3D" id="3.90.1210.10">
    <property type="entry name" value="Antifreeze-like/N-acetylneuraminic acid synthase C-terminal domain"/>
    <property type="match status" value="1"/>
</dbReference>
<name>A0A1L1PIJ2_HYDIT</name>
<dbReference type="AlphaFoldDB" id="A0A1L1PIJ2"/>
<accession>A0A1L1PIJ2</accession>
<dbReference type="RefSeq" id="WP_009520050.1">
    <property type="nucleotide sequence ID" value="NZ_CCAE010000002.1"/>
</dbReference>
<dbReference type="SMART" id="SM00858">
    <property type="entry name" value="SAF"/>
    <property type="match status" value="1"/>
</dbReference>
<feature type="chain" id="PRO_5009365857" description="Flagella basal body P-ring formation protein FlgA" evidence="4">
    <location>
        <begin position="28"/>
        <end position="241"/>
    </location>
</feature>
<comment type="function">
    <text evidence="4">Involved in the assembly process of the P-ring formation. It may associate with FlgF on the rod constituting a structure essential for the P-ring assembly or may act as a modulator protein for the P-ring assembly.</text>
</comment>
<dbReference type="CDD" id="cd11614">
    <property type="entry name" value="SAF_CpaB_FlgA_like"/>
    <property type="match status" value="1"/>
</dbReference>
<evidence type="ECO:0000256" key="1">
    <source>
        <dbReference type="ARBA" id="ARBA00004418"/>
    </source>
</evidence>
<dbReference type="Proteomes" id="UP000028878">
    <property type="component" value="Unassembled WGS sequence"/>
</dbReference>
<dbReference type="GO" id="GO:0044780">
    <property type="term" value="P:bacterial-type flagellum assembly"/>
    <property type="evidence" value="ECO:0007669"/>
    <property type="project" value="InterPro"/>
</dbReference>
<feature type="signal peptide" evidence="4">
    <location>
        <begin position="1"/>
        <end position="27"/>
    </location>
</feature>
<keyword evidence="7" id="KW-1185">Reference proteome</keyword>
<comment type="similarity">
    <text evidence="4">Belongs to the FlgA family.</text>
</comment>
<evidence type="ECO:0000259" key="5">
    <source>
        <dbReference type="SMART" id="SM00858"/>
    </source>
</evidence>
<dbReference type="GO" id="GO:0042597">
    <property type="term" value="C:periplasmic space"/>
    <property type="evidence" value="ECO:0007669"/>
    <property type="project" value="UniProtKB-SubCell"/>
</dbReference>
<dbReference type="InterPro" id="IPR039246">
    <property type="entry name" value="Flagellar_FlgA"/>
</dbReference>
<dbReference type="InterPro" id="IPR017585">
    <property type="entry name" value="SAF_FlgA"/>
</dbReference>
<dbReference type="Gene3D" id="2.30.30.760">
    <property type="match status" value="1"/>
</dbReference>
<dbReference type="Pfam" id="PF13144">
    <property type="entry name" value="ChapFlgA"/>
    <property type="match status" value="1"/>
</dbReference>
<evidence type="ECO:0000256" key="4">
    <source>
        <dbReference type="RuleBase" id="RU362063"/>
    </source>
</evidence>
<keyword evidence="3 4" id="KW-0574">Periplasm</keyword>